<keyword evidence="6" id="KW-1185">Reference proteome</keyword>
<comment type="similarity">
    <text evidence="1">Belongs to the UPF0161 family.</text>
</comment>
<comment type="subcellular location">
    <subcellularLocation>
        <location evidence="1">Cell membrane</location>
        <topology evidence="1">Peripheral membrane protein</topology>
        <orientation evidence="1">Cytoplasmic side</orientation>
    </subcellularLocation>
</comment>
<gene>
    <name evidence="4" type="ORF">BXY58_2597</name>
    <name evidence="3" type="ORF">GCM10007332_25140</name>
</gene>
<dbReference type="AlphaFoldDB" id="A0A420D7X1"/>
<evidence type="ECO:0000313" key="4">
    <source>
        <dbReference type="EMBL" id="RKE86770.1"/>
    </source>
</evidence>
<dbReference type="Proteomes" id="UP000285906">
    <property type="component" value="Unassembled WGS sequence"/>
</dbReference>
<evidence type="ECO:0000313" key="3">
    <source>
        <dbReference type="EMBL" id="GGG62125.1"/>
    </source>
</evidence>
<dbReference type="HAMAP" id="MF_00386">
    <property type="entry name" value="UPF0161_YidD"/>
    <property type="match status" value="1"/>
</dbReference>
<keyword evidence="1" id="KW-1003">Cell membrane</keyword>
<evidence type="ECO:0000256" key="1">
    <source>
        <dbReference type="HAMAP-Rule" id="MF_00386"/>
    </source>
</evidence>
<evidence type="ECO:0000313" key="6">
    <source>
        <dbReference type="Proteomes" id="UP000658202"/>
    </source>
</evidence>
<dbReference type="GO" id="GO:0005886">
    <property type="term" value="C:plasma membrane"/>
    <property type="evidence" value="ECO:0007669"/>
    <property type="project" value="UniProtKB-SubCell"/>
</dbReference>
<comment type="caution">
    <text evidence="4">The sequence shown here is derived from an EMBL/GenBank/DDBJ whole genome shotgun (WGS) entry which is preliminary data.</text>
</comment>
<dbReference type="NCBIfam" id="TIGR00278">
    <property type="entry name" value="membrane protein insertion efficiency factor YidD"/>
    <property type="match status" value="1"/>
</dbReference>
<proteinExistence type="inferred from homology"/>
<comment type="function">
    <text evidence="1">Could be involved in insertion of integral membrane proteins into the membrane.</text>
</comment>
<dbReference type="EMBL" id="RAQH01000007">
    <property type="protein sequence ID" value="RKE86770.1"/>
    <property type="molecule type" value="Genomic_DNA"/>
</dbReference>
<accession>A0A420D7X1</accession>
<protein>
    <recommendedName>
        <fullName evidence="1">Putative membrane protein insertion efficiency factor</fullName>
    </recommendedName>
</protein>
<feature type="transmembrane region" description="Helical" evidence="2">
    <location>
        <begin position="15"/>
        <end position="39"/>
    </location>
</feature>
<evidence type="ECO:0000256" key="2">
    <source>
        <dbReference type="SAM" id="Phobius"/>
    </source>
</evidence>
<dbReference type="InterPro" id="IPR002696">
    <property type="entry name" value="Membr_insert_effic_factor_YidD"/>
</dbReference>
<keyword evidence="2" id="KW-1133">Transmembrane helix</keyword>
<keyword evidence="1 2" id="KW-0472">Membrane</keyword>
<dbReference type="PANTHER" id="PTHR33383">
    <property type="entry name" value="MEMBRANE PROTEIN INSERTION EFFICIENCY FACTOR-RELATED"/>
    <property type="match status" value="1"/>
</dbReference>
<reference evidence="3" key="1">
    <citation type="journal article" date="2014" name="Int. J. Syst. Evol. Microbiol.">
        <title>Complete genome of a new Firmicutes species belonging to the dominant human colonic microbiota ('Ruminococcus bicirculans') reveals two chromosomes and a selective capacity to utilize plant glucans.</title>
        <authorList>
            <consortium name="NISC Comparative Sequencing Program"/>
            <person name="Wegmann U."/>
            <person name="Louis P."/>
            <person name="Goesmann A."/>
            <person name="Henrissat B."/>
            <person name="Duncan S.H."/>
            <person name="Flint H.J."/>
        </authorList>
    </citation>
    <scope>NUCLEOTIDE SEQUENCE</scope>
    <source>
        <strain evidence="3">CCM 8490</strain>
    </source>
</reference>
<reference evidence="6" key="3">
    <citation type="journal article" date="2019" name="Int. J. Syst. Evol. Microbiol.">
        <title>The Global Catalogue of Microorganisms (GCM) 10K type strain sequencing project: providing services to taxonomists for standard genome sequencing and annotation.</title>
        <authorList>
            <consortium name="The Broad Institute Genomics Platform"/>
            <consortium name="The Broad Institute Genome Sequencing Center for Infectious Disease"/>
            <person name="Wu L."/>
            <person name="Ma J."/>
        </authorList>
    </citation>
    <scope>NUCLEOTIDE SEQUENCE [LARGE SCALE GENOMIC DNA]</scope>
    <source>
        <strain evidence="6">CCM 8490</strain>
    </source>
</reference>
<keyword evidence="2" id="KW-0812">Transmembrane</keyword>
<dbReference type="Proteomes" id="UP000658202">
    <property type="component" value="Unassembled WGS sequence"/>
</dbReference>
<dbReference type="EMBL" id="BMCW01000006">
    <property type="protein sequence ID" value="GGG62125.1"/>
    <property type="molecule type" value="Genomic_DNA"/>
</dbReference>
<name>A0A420D7X1_9FLAO</name>
<evidence type="ECO:0000313" key="5">
    <source>
        <dbReference type="Proteomes" id="UP000285906"/>
    </source>
</evidence>
<organism evidence="4 5">
    <name type="scientific">Epilithonimonas arachidiradicis</name>
    <dbReference type="NCBI Taxonomy" id="1617282"/>
    <lineage>
        <taxon>Bacteria</taxon>
        <taxon>Pseudomonadati</taxon>
        <taxon>Bacteroidota</taxon>
        <taxon>Flavobacteriia</taxon>
        <taxon>Flavobacteriales</taxon>
        <taxon>Weeksellaceae</taxon>
        <taxon>Chryseobacterium group</taxon>
        <taxon>Epilithonimonas</taxon>
    </lineage>
</organism>
<dbReference type="Pfam" id="PF01809">
    <property type="entry name" value="YidD"/>
    <property type="match status" value="1"/>
</dbReference>
<dbReference type="SMART" id="SM01234">
    <property type="entry name" value="Haemolytic"/>
    <property type="match status" value="1"/>
</dbReference>
<reference evidence="3" key="4">
    <citation type="submission" date="2024-05" db="EMBL/GenBank/DDBJ databases">
        <authorList>
            <person name="Sun Q."/>
            <person name="Sedlacek I."/>
        </authorList>
    </citation>
    <scope>NUCLEOTIDE SEQUENCE</scope>
    <source>
        <strain evidence="3">CCM 8490</strain>
    </source>
</reference>
<sequence length="100" mass="11388">MLLLVKVDSVFDFSAIFVLLKIMLNKILTFPIVILIKFYQLAISPWLGKNCRYDPTCSHYTLEALKVHGLFKGSWLAIKRIGSCHPWGGEGYDPVPPKQH</sequence>
<dbReference type="PANTHER" id="PTHR33383:SF1">
    <property type="entry name" value="MEMBRANE PROTEIN INSERTION EFFICIENCY FACTOR-RELATED"/>
    <property type="match status" value="1"/>
</dbReference>
<reference evidence="4 5" key="2">
    <citation type="submission" date="2018-09" db="EMBL/GenBank/DDBJ databases">
        <title>Genomic Encyclopedia of Archaeal and Bacterial Type Strains, Phase II (KMG-II): from individual species to whole genera.</title>
        <authorList>
            <person name="Goeker M."/>
        </authorList>
    </citation>
    <scope>NUCLEOTIDE SEQUENCE [LARGE SCALE GENOMIC DNA]</scope>
    <source>
        <strain evidence="4 5">DSM 27620</strain>
    </source>
</reference>